<reference evidence="2 3" key="1">
    <citation type="submission" date="2016-11" db="EMBL/GenBank/DDBJ databases">
        <authorList>
            <person name="Jaros S."/>
            <person name="Januszkiewicz K."/>
            <person name="Wedrychowicz H."/>
        </authorList>
    </citation>
    <scope>NUCLEOTIDE SEQUENCE [LARGE SCALE GENOMIC DNA]</scope>
    <source>
        <strain evidence="2 3">DSM 18772</strain>
    </source>
</reference>
<gene>
    <name evidence="2" type="ORF">SAMN02745181_3288</name>
</gene>
<protein>
    <submittedName>
        <fullName evidence="2">Squalene-hopene/tetraprenyl-beta-curcumene cyclase</fullName>
    </submittedName>
</protein>
<dbReference type="EMBL" id="FQYR01000005">
    <property type="protein sequence ID" value="SHK11129.1"/>
    <property type="molecule type" value="Genomic_DNA"/>
</dbReference>
<name>A0A1M6PT49_9BACT</name>
<organism evidence="2 3">
    <name type="scientific">Rubritalea squalenifaciens DSM 18772</name>
    <dbReference type="NCBI Taxonomy" id="1123071"/>
    <lineage>
        <taxon>Bacteria</taxon>
        <taxon>Pseudomonadati</taxon>
        <taxon>Verrucomicrobiota</taxon>
        <taxon>Verrucomicrobiia</taxon>
        <taxon>Verrucomicrobiales</taxon>
        <taxon>Rubritaleaceae</taxon>
        <taxon>Rubritalea</taxon>
    </lineage>
</organism>
<proteinExistence type="predicted"/>
<dbReference type="OrthoDB" id="5419169at2"/>
<evidence type="ECO:0000256" key="1">
    <source>
        <dbReference type="SAM" id="SignalP"/>
    </source>
</evidence>
<dbReference type="AlphaFoldDB" id="A0A1M6PT49"/>
<dbReference type="InParanoid" id="A0A1M6PT49"/>
<dbReference type="Gene3D" id="1.50.10.20">
    <property type="match status" value="1"/>
</dbReference>
<dbReference type="SUPFAM" id="SSF48239">
    <property type="entry name" value="Terpenoid cyclases/Protein prenyltransferases"/>
    <property type="match status" value="1"/>
</dbReference>
<dbReference type="RefSeq" id="WP_143184829.1">
    <property type="nucleotide sequence ID" value="NZ_FQYR01000005.1"/>
</dbReference>
<evidence type="ECO:0000313" key="3">
    <source>
        <dbReference type="Proteomes" id="UP000184510"/>
    </source>
</evidence>
<feature type="chain" id="PRO_5012906695" evidence="1">
    <location>
        <begin position="19"/>
        <end position="384"/>
    </location>
</feature>
<accession>A0A1M6PT49</accession>
<dbReference type="Proteomes" id="UP000184510">
    <property type="component" value="Unassembled WGS sequence"/>
</dbReference>
<keyword evidence="3" id="KW-1185">Reference proteome</keyword>
<evidence type="ECO:0000313" key="2">
    <source>
        <dbReference type="EMBL" id="SHK11129.1"/>
    </source>
</evidence>
<dbReference type="InterPro" id="IPR008930">
    <property type="entry name" value="Terpenoid_cyclase/PrenylTrfase"/>
</dbReference>
<dbReference type="CDD" id="cd00688">
    <property type="entry name" value="ISOPREN_C2_like"/>
    <property type="match status" value="1"/>
</dbReference>
<keyword evidence="1" id="KW-0732">Signal</keyword>
<feature type="signal peptide" evidence="1">
    <location>
        <begin position="1"/>
        <end position="18"/>
    </location>
</feature>
<dbReference type="STRING" id="1123071.SAMN02745181_3288"/>
<sequence length="384" mass="43033">MKTLAALSALALTLNATAQEKNYLSLQLEMKHAIDKGNAYLKSVQKENGHWKNEDIPAYTALAITAAMRAPSLEEGKTPEHIQKGYTWLLSKQKDTGAIFGRGLANYNTSTSIMALTASGNPDYKDEILRARRFIINLQQDWDNKGELDNKYDGGIGYGGSYTHSDLSNTYLSIEALELSKQYALDAKNDTGKPEPELDWDAAIKFVSRIQNLEETNDQPGIGNDGSFVYFPGNSKAGTEKQADGRETLRGYGSMSYAGLLSLIYADLDHKDPRVVAVKKWLNDNYTLEENPGLGEQGLYYYYQAMAKALTAAEIDTLKTKDGVEHDWRKELATKILNAQREDGSWINENARWWENEPELVTAYAVLTLEQIYYSIPEPQKKQN</sequence>